<dbReference type="InterPro" id="IPR046350">
    <property type="entry name" value="Cystatin_sf"/>
</dbReference>
<dbReference type="AlphaFoldDB" id="A0A1S3ZM87"/>
<dbReference type="GO" id="GO:0004869">
    <property type="term" value="F:cysteine-type endopeptidase inhibitor activity"/>
    <property type="evidence" value="ECO:0007669"/>
    <property type="project" value="UniProtKB-KW"/>
</dbReference>
<keyword evidence="3" id="KW-0732">Signal</keyword>
<keyword evidence="2" id="KW-0789">Thiol protease inhibitor</keyword>
<dbReference type="OMA" id="RTNMEIQ"/>
<reference evidence="5" key="1">
    <citation type="journal article" date="2014" name="Nat. Commun.">
        <title>The tobacco genome sequence and its comparison with those of tomato and potato.</title>
        <authorList>
            <person name="Sierro N."/>
            <person name="Battey J.N."/>
            <person name="Ouadi S."/>
            <person name="Bakaher N."/>
            <person name="Bovet L."/>
            <person name="Willig A."/>
            <person name="Goepfert S."/>
            <person name="Peitsch M.C."/>
            <person name="Ivanov N.V."/>
        </authorList>
    </citation>
    <scope>NUCLEOTIDE SEQUENCE [LARGE SCALE GENOMIC DNA]</scope>
</reference>
<sequence length="142" mass="16141">MTKSTKIISLLITLFIITTFSSTPSNVLGRKVGGRTPIKDVKTNKKIQDLGKYCVEEYNRSLRKYKQILQEDNIEFLSFAEVVEAETQVVSGIKYYLKISATVSSETPKMFDAELVIKPWEKKKELIHFSPFPANDKDSSIS</sequence>
<dbReference type="SMART" id="SM00043">
    <property type="entry name" value="CY"/>
    <property type="match status" value="1"/>
</dbReference>
<keyword evidence="5" id="KW-1185">Reference proteome</keyword>
<dbReference type="CDD" id="cd00042">
    <property type="entry name" value="CY"/>
    <property type="match status" value="1"/>
</dbReference>
<dbReference type="PROSITE" id="PS00287">
    <property type="entry name" value="CYSTATIN"/>
    <property type="match status" value="1"/>
</dbReference>
<dbReference type="RefSeq" id="XP_016465477.1">
    <property type="nucleotide sequence ID" value="XM_016609991.2"/>
</dbReference>
<dbReference type="InterPro" id="IPR000010">
    <property type="entry name" value="Cystatin_dom"/>
</dbReference>
<dbReference type="GeneID" id="107788312"/>
<dbReference type="OrthoDB" id="1908104at2759"/>
<dbReference type="KEGG" id="nta:107788312"/>
<evidence type="ECO:0000313" key="5">
    <source>
        <dbReference type="Proteomes" id="UP000790787"/>
    </source>
</evidence>
<dbReference type="PaxDb" id="4097-A0A1S3ZM87"/>
<dbReference type="PANTHER" id="PTHR47373">
    <property type="entry name" value="CYSTEINE PROTEINASE INHIBITOR 2"/>
    <property type="match status" value="1"/>
</dbReference>
<accession>A0A1S3ZM87</accession>
<name>A0A1S3ZM87_TOBAC</name>
<dbReference type="PANTHER" id="PTHR47373:SF4">
    <property type="entry name" value="CYSTEINE PROTEINASE INHIBITOR B-LIKE"/>
    <property type="match status" value="1"/>
</dbReference>
<evidence type="ECO:0000256" key="2">
    <source>
        <dbReference type="ARBA" id="ARBA00022704"/>
    </source>
</evidence>
<keyword evidence="1" id="KW-0646">Protease inhibitor</keyword>
<feature type="domain" description="Cystatin" evidence="4">
    <location>
        <begin position="30"/>
        <end position="132"/>
    </location>
</feature>
<dbReference type="SUPFAM" id="SSF54403">
    <property type="entry name" value="Cystatin/monellin"/>
    <property type="match status" value="1"/>
</dbReference>
<dbReference type="Pfam" id="PF16845">
    <property type="entry name" value="SQAPI"/>
    <property type="match status" value="1"/>
</dbReference>
<evidence type="ECO:0000256" key="1">
    <source>
        <dbReference type="ARBA" id="ARBA00022690"/>
    </source>
</evidence>
<dbReference type="SMR" id="A0A1S3ZM87"/>
<dbReference type="STRING" id="4097.A0A1S3ZM87"/>
<protein>
    <submittedName>
        <fullName evidence="6">Cysteine proteinase inhibitor B</fullName>
    </submittedName>
</protein>
<dbReference type="Proteomes" id="UP000790787">
    <property type="component" value="Chromosome 20"/>
</dbReference>
<dbReference type="RefSeq" id="XP_016465477.1">
    <property type="nucleotide sequence ID" value="XM_016609991.1"/>
</dbReference>
<evidence type="ECO:0000313" key="6">
    <source>
        <dbReference type="RefSeq" id="XP_016465477.1"/>
    </source>
</evidence>
<feature type="signal peptide" evidence="3">
    <location>
        <begin position="1"/>
        <end position="29"/>
    </location>
</feature>
<dbReference type="Gene3D" id="3.10.450.10">
    <property type="match status" value="1"/>
</dbReference>
<feature type="chain" id="PRO_5018588333" evidence="3">
    <location>
        <begin position="30"/>
        <end position="142"/>
    </location>
</feature>
<organism evidence="5 6">
    <name type="scientific">Nicotiana tabacum</name>
    <name type="common">Common tobacco</name>
    <dbReference type="NCBI Taxonomy" id="4097"/>
    <lineage>
        <taxon>Eukaryota</taxon>
        <taxon>Viridiplantae</taxon>
        <taxon>Streptophyta</taxon>
        <taxon>Embryophyta</taxon>
        <taxon>Tracheophyta</taxon>
        <taxon>Spermatophyta</taxon>
        <taxon>Magnoliopsida</taxon>
        <taxon>eudicotyledons</taxon>
        <taxon>Gunneridae</taxon>
        <taxon>Pentapetalae</taxon>
        <taxon>asterids</taxon>
        <taxon>lamiids</taxon>
        <taxon>Solanales</taxon>
        <taxon>Solanaceae</taxon>
        <taxon>Nicotianoideae</taxon>
        <taxon>Nicotianeae</taxon>
        <taxon>Nicotiana</taxon>
    </lineage>
</organism>
<proteinExistence type="predicted"/>
<reference evidence="6" key="2">
    <citation type="submission" date="2025-08" db="UniProtKB">
        <authorList>
            <consortium name="RefSeq"/>
        </authorList>
    </citation>
    <scope>IDENTIFICATION</scope>
    <source>
        <tissue evidence="6">Leaf</tissue>
    </source>
</reference>
<gene>
    <name evidence="6" type="primary">LOC107788312</name>
</gene>
<evidence type="ECO:0000256" key="3">
    <source>
        <dbReference type="SAM" id="SignalP"/>
    </source>
</evidence>
<dbReference type="InterPro" id="IPR018073">
    <property type="entry name" value="Prot_inh_cystat_CS"/>
</dbReference>
<evidence type="ECO:0000259" key="4">
    <source>
        <dbReference type="SMART" id="SM00043"/>
    </source>
</evidence>